<dbReference type="InterPro" id="IPR033746">
    <property type="entry name" value="GGa_phosphorylase"/>
</dbReference>
<dbReference type="KEGG" id="aht:ANTHELSMS3_00036"/>
<feature type="binding site" evidence="3">
    <location>
        <position position="130"/>
    </location>
    <ligand>
        <name>substrate</name>
    </ligand>
</feature>
<keyword evidence="2 5" id="KW-0808">Transferase</keyword>
<dbReference type="InterPro" id="IPR017853">
    <property type="entry name" value="GH"/>
</dbReference>
<dbReference type="Gene3D" id="2.60.40.1180">
    <property type="entry name" value="Golgi alpha-mannosidase II"/>
    <property type="match status" value="1"/>
</dbReference>
<dbReference type="SMART" id="SM00642">
    <property type="entry name" value="Aamy"/>
    <property type="match status" value="1"/>
</dbReference>
<dbReference type="PANTHER" id="PTHR38784">
    <property type="entry name" value="SUCROSE PHOSPHORYLASE"/>
    <property type="match status" value="1"/>
</dbReference>
<dbReference type="InterPro" id="IPR013780">
    <property type="entry name" value="Glyco_hydro_b"/>
</dbReference>
<protein>
    <submittedName>
        <fullName evidence="5">Sucrose phosphorylase</fullName>
        <ecNumber evidence="5">2.4.1.7</ecNumber>
    </submittedName>
</protein>
<gene>
    <name evidence="5" type="primary">gtfA</name>
    <name evidence="5" type="ORF">ANTHELSMS3_00036</name>
</gene>
<dbReference type="GO" id="GO:0009018">
    <property type="term" value="F:sucrose phosphorylase activity"/>
    <property type="evidence" value="ECO:0007669"/>
    <property type="project" value="UniProtKB-EC"/>
</dbReference>
<dbReference type="SUPFAM" id="SSF51445">
    <property type="entry name" value="(Trans)glycosidases"/>
    <property type="match status" value="1"/>
</dbReference>
<dbReference type="CDD" id="cd11356">
    <property type="entry name" value="AmyAc_Sucrose_phosphorylase-like_1"/>
    <property type="match status" value="1"/>
</dbReference>
<sequence>MLPDRFQAVSPLAYDEGMPPEESLPMTSPAQLSNRLRALLMRIYPDRDTDQLTTEVIEAFWPDAHAARKRARKPGNTLWSQKDALLITYGDSLIDGVYKPLDLLRDFLSSHMPGVVNGVHILPFFPFTSDDGFAVTDYRKVNPTLGDWPDISRIGGEWHLMSDLVLNHVSSQGTWFNAYRQGQPPYDKFFYEASPDDDLSMVVRPRITPLLQEVETAMGTRHVWCTFSHDQVDLDFRNPEVLLEIIRIIRLHVDAGVKIIRLDAVAFVWKEPGTPSIHLPKTHAIVQLLRVLADFAAEPIVLLTETNVPKAENLSYFGQLNEAHWIYNFPLPPLILHAMLSGDAKALSNWQRAMPPAPHGCAYLNFSASHDGIGMRPAEGLLPDEEIARMIQTVQETGGLASMRALPGGGTAVYELNTTFFSAMQRTYKGDDGQQVDRFVCSQTIVMSLEGIPAFYIHAMLATPNDLDGVARRGMNRAINRHRWNYPELREKLADPGSDQARVLAAMSDRLRLRSKQAAFHPNATNFTLAVDDRVFAVWRQALDRSQSIFALHNVSAETVDLPPRALNLIADEHWVDLLSGETLHPEEDGVTLAPYQCRWITNRA</sequence>
<dbReference type="InterPro" id="IPR006047">
    <property type="entry name" value="GH13_cat_dom"/>
</dbReference>
<feature type="domain" description="Glycosyl hydrolase family 13 catalytic" evidence="4">
    <location>
        <begin position="83"/>
        <end position="435"/>
    </location>
</feature>
<dbReference type="Proteomes" id="UP000203589">
    <property type="component" value="Chromosome"/>
</dbReference>
<dbReference type="SMR" id="A0A222DY15"/>
<dbReference type="EMBL" id="CP022540">
    <property type="protein sequence ID" value="ASP18762.1"/>
    <property type="molecule type" value="Genomic_DNA"/>
</dbReference>
<feature type="binding site" evidence="3">
    <location>
        <position position="168"/>
    </location>
    <ligand>
        <name>substrate</name>
    </ligand>
</feature>
<dbReference type="GO" id="GO:0005975">
    <property type="term" value="P:carbohydrate metabolic process"/>
    <property type="evidence" value="ECO:0007669"/>
    <property type="project" value="InterPro"/>
</dbReference>
<name>A0A222DY15_9RHOB</name>
<keyword evidence="6" id="KW-1185">Reference proteome</keyword>
<dbReference type="Pfam" id="PF00128">
    <property type="entry name" value="Alpha-amylase"/>
    <property type="match status" value="1"/>
</dbReference>
<dbReference type="Gene3D" id="3.90.400.10">
    <property type="entry name" value="Oligo-1,6-glucosidase, Domain 2"/>
    <property type="match status" value="1"/>
</dbReference>
<dbReference type="AlphaFoldDB" id="A0A222DY15"/>
<dbReference type="PANTHER" id="PTHR38784:SF1">
    <property type="entry name" value="SUCROSE PHOSPHORYLASE"/>
    <property type="match status" value="1"/>
</dbReference>
<organism evidence="5 6">
    <name type="scientific">Antarctobacter heliothermus</name>
    <dbReference type="NCBI Taxonomy" id="74033"/>
    <lineage>
        <taxon>Bacteria</taxon>
        <taxon>Pseudomonadati</taxon>
        <taxon>Pseudomonadota</taxon>
        <taxon>Alphaproteobacteria</taxon>
        <taxon>Rhodobacterales</taxon>
        <taxon>Roseobacteraceae</taxon>
        <taxon>Antarctobacter</taxon>
    </lineage>
</organism>
<feature type="binding site" evidence="3">
    <location>
        <begin position="261"/>
        <end position="263"/>
    </location>
    <ligand>
        <name>substrate</name>
    </ligand>
</feature>
<reference evidence="5 6" key="1">
    <citation type="submission" date="2017-07" db="EMBL/GenBank/DDBJ databases">
        <title>Genome Sequence of Antarctobacter heliothermus Strain SMS3 Isolated from a culture of the Diatom Skeletonema marinoi.</title>
        <authorList>
            <person name="Topel M."/>
            <person name="Pinder M.I.M."/>
            <person name="Johansson O.N."/>
            <person name="Kourtchenko O."/>
            <person name="Godhe A."/>
            <person name="Clarke A.K."/>
        </authorList>
    </citation>
    <scope>NUCLEOTIDE SEQUENCE [LARGE SCALE GENOMIC DNA]</scope>
    <source>
        <strain evidence="5 6">SMS3</strain>
    </source>
</reference>
<evidence type="ECO:0000313" key="6">
    <source>
        <dbReference type="Proteomes" id="UP000203589"/>
    </source>
</evidence>
<evidence type="ECO:0000256" key="3">
    <source>
        <dbReference type="PIRSR" id="PIRSR003059-2"/>
    </source>
</evidence>
<proteinExistence type="predicted"/>
<evidence type="ECO:0000259" key="4">
    <source>
        <dbReference type="SMART" id="SM00642"/>
    </source>
</evidence>
<dbReference type="InterPro" id="IPR016377">
    <property type="entry name" value="Sucrose_GGa_phosphorylase-rel"/>
</dbReference>
<dbReference type="EC" id="2.4.1.7" evidence="5"/>
<accession>A0A222DY15</accession>
<feature type="binding site" evidence="3">
    <location>
        <position position="477"/>
    </location>
    <ligand>
        <name>substrate</name>
    </ligand>
</feature>
<evidence type="ECO:0000313" key="5">
    <source>
        <dbReference type="EMBL" id="ASP18762.1"/>
    </source>
</evidence>
<keyword evidence="1 5" id="KW-0328">Glycosyltransferase</keyword>
<evidence type="ECO:0000256" key="2">
    <source>
        <dbReference type="ARBA" id="ARBA00022679"/>
    </source>
</evidence>
<feature type="binding site" evidence="3">
    <location>
        <begin position="370"/>
        <end position="371"/>
    </location>
    <ligand>
        <name>substrate</name>
    </ligand>
</feature>
<evidence type="ECO:0000256" key="1">
    <source>
        <dbReference type="ARBA" id="ARBA00022676"/>
    </source>
</evidence>
<dbReference type="Gene3D" id="3.20.20.80">
    <property type="entry name" value="Glycosidases"/>
    <property type="match status" value="1"/>
</dbReference>
<dbReference type="InterPro" id="IPR045857">
    <property type="entry name" value="O16G_dom_2"/>
</dbReference>
<dbReference type="PIRSF" id="PIRSF003059">
    <property type="entry name" value="Sucrose_phosphorylase"/>
    <property type="match status" value="1"/>
</dbReference>